<reference evidence="3 4" key="1">
    <citation type="submission" date="2015-01" db="EMBL/GenBank/DDBJ databases">
        <title>Genome of allotetraploid Gossypium barbadense reveals genomic plasticity and fiber elongation in cotton evolution.</title>
        <authorList>
            <person name="Chen X."/>
            <person name="Liu X."/>
            <person name="Zhao B."/>
            <person name="Zheng H."/>
            <person name="Hu Y."/>
            <person name="Lu G."/>
            <person name="Yang C."/>
            <person name="Chen J."/>
            <person name="Shan C."/>
            <person name="Zhang L."/>
            <person name="Zhou Y."/>
            <person name="Wang L."/>
            <person name="Guo W."/>
            <person name="Bai Y."/>
            <person name="Ruan J."/>
            <person name="Shangguan X."/>
            <person name="Mao Y."/>
            <person name="Jiang J."/>
            <person name="Zhu Y."/>
            <person name="Lei J."/>
            <person name="Kang H."/>
            <person name="Chen S."/>
            <person name="He X."/>
            <person name="Wang R."/>
            <person name="Wang Y."/>
            <person name="Chen J."/>
            <person name="Wang L."/>
            <person name="Yu S."/>
            <person name="Wang B."/>
            <person name="Wei J."/>
            <person name="Song S."/>
            <person name="Lu X."/>
            <person name="Gao Z."/>
            <person name="Gu W."/>
            <person name="Deng X."/>
            <person name="Ma D."/>
            <person name="Wang S."/>
            <person name="Liang W."/>
            <person name="Fang L."/>
            <person name="Cai C."/>
            <person name="Zhu X."/>
            <person name="Zhou B."/>
            <person name="Zhang Y."/>
            <person name="Chen Z."/>
            <person name="Xu S."/>
            <person name="Zhu R."/>
            <person name="Wang S."/>
            <person name="Zhang T."/>
            <person name="Zhao G."/>
        </authorList>
    </citation>
    <scope>NUCLEOTIDE SEQUENCE [LARGE SCALE GENOMIC DNA]</scope>
    <source>
        <strain evidence="4">cv. Xinhai21</strain>
        <tissue evidence="3">Leaf</tissue>
    </source>
</reference>
<gene>
    <name evidence="3" type="ORF">GOBAR_AA35495</name>
</gene>
<dbReference type="InterPro" id="IPR004312">
    <property type="entry name" value="ATHILA_Orf1_C"/>
</dbReference>
<proteinExistence type="predicted"/>
<dbReference type="Pfam" id="PF03078">
    <property type="entry name" value="ATHILA"/>
    <property type="match status" value="1"/>
</dbReference>
<protein>
    <recommendedName>
        <fullName evidence="2">Arabidopsis retrotransposon Orf1 C-terminal domain-containing protein</fullName>
    </recommendedName>
</protein>
<feature type="region of interest" description="Disordered" evidence="1">
    <location>
        <begin position="225"/>
        <end position="244"/>
    </location>
</feature>
<dbReference type="AlphaFoldDB" id="A0A2P5W272"/>
<feature type="domain" description="Arabidopsis retrotransposon Orf1 C-terminal" evidence="2">
    <location>
        <begin position="6"/>
        <end position="159"/>
    </location>
</feature>
<evidence type="ECO:0000256" key="1">
    <source>
        <dbReference type="SAM" id="MobiDB-lite"/>
    </source>
</evidence>
<dbReference type="EMBL" id="KZ669506">
    <property type="protein sequence ID" value="PPR85196.1"/>
    <property type="molecule type" value="Genomic_DNA"/>
</dbReference>
<organism evidence="3 4">
    <name type="scientific">Gossypium barbadense</name>
    <name type="common">Sea Island cotton</name>
    <name type="synonym">Hibiscus barbadensis</name>
    <dbReference type="NCBI Taxonomy" id="3634"/>
    <lineage>
        <taxon>Eukaryota</taxon>
        <taxon>Viridiplantae</taxon>
        <taxon>Streptophyta</taxon>
        <taxon>Embryophyta</taxon>
        <taxon>Tracheophyta</taxon>
        <taxon>Spermatophyta</taxon>
        <taxon>Magnoliopsida</taxon>
        <taxon>eudicotyledons</taxon>
        <taxon>Gunneridae</taxon>
        <taxon>Pentapetalae</taxon>
        <taxon>rosids</taxon>
        <taxon>malvids</taxon>
        <taxon>Malvales</taxon>
        <taxon>Malvaceae</taxon>
        <taxon>Malvoideae</taxon>
        <taxon>Gossypium</taxon>
    </lineage>
</organism>
<sequence length="274" mass="31311">MNWVALEQVRLADDVRAILTIVPWDIFFTIIEPTYTKFTLEFDATFSVQQVMSVHDEPGTIIFYLGGLVRHMSILEFSATLGLYTEEFMSADDFLQLHRHIHHLPSYCWIDLSGSLTNYDASRLKVTSLPPSLRYLHAFLAHTLIGRRESTGVVSTYDAYFLWTEHVFDLAYFIALALHHQTECLKNGPIYLGPYMTRLTQHFGLLDISEQSSTLTLIEDFPNDVPLDHEDPPSPPSSSHRPTHSAASFAKLSKRFTGFEQQCFQRFDSIDATL</sequence>
<evidence type="ECO:0000313" key="4">
    <source>
        <dbReference type="Proteomes" id="UP000239757"/>
    </source>
</evidence>
<evidence type="ECO:0000313" key="3">
    <source>
        <dbReference type="EMBL" id="PPR85196.1"/>
    </source>
</evidence>
<accession>A0A2P5W272</accession>
<evidence type="ECO:0000259" key="2">
    <source>
        <dbReference type="Pfam" id="PF03078"/>
    </source>
</evidence>
<name>A0A2P5W272_GOSBA</name>
<dbReference type="OrthoDB" id="1685790at2759"/>
<dbReference type="Proteomes" id="UP000239757">
    <property type="component" value="Unassembled WGS sequence"/>
</dbReference>